<dbReference type="NCBIfam" id="TIGR02608">
    <property type="entry name" value="delta_60_rpt"/>
    <property type="match status" value="4"/>
</dbReference>
<evidence type="ECO:0000259" key="5">
    <source>
        <dbReference type="SMART" id="SM00237"/>
    </source>
</evidence>
<protein>
    <recommendedName>
        <fullName evidence="5">Calx-beta domain-containing protein</fullName>
    </recommendedName>
</protein>
<sequence length="442" mass="46990">VVGVRRIGGSVGAVSAEFLVEEGTAKEGQDYVFESQLLAWADGETSDKQIQIQLIDDKVVEGDRHFSISLTRANAAQNRDVVIGRGKTDVKVGEDDSLGAVSFVTSNHNVNENSGYFVVNVIRYNGYNEPVSIDYEVTSGSAIGGIDFTEQKGTLKFQDGQKSSFFSFVIIDDELLEGQETVSLILSNPKPLREGQHLAPILGTPNMATLTIVDDEASNEPAGSIDSSFATVGGSDDSVQVVEMQGDNKILIGGGFALVNGLARNGLARLNSDGNIDTTFQIGNGFDGSVRSLAVQPDQRILAVGYFTQFNGVNRNGIVRLNQDGGIDETFNPGGGADNPIQDVLIQDNGKIIIVGDFTSYNGVVLNRVARINNDGRIDETFNAGSGANFSIHDISQTVDGRIVLVGDFNSFNGSACMGIVVLHQNGEIDESFDSGVGFDAS</sequence>
<dbReference type="Gene3D" id="2.60.40.2030">
    <property type="match status" value="2"/>
</dbReference>
<evidence type="ECO:0000256" key="2">
    <source>
        <dbReference type="ARBA" id="ARBA00022737"/>
    </source>
</evidence>
<organism evidence="6">
    <name type="scientific">marine metagenome</name>
    <dbReference type="NCBI Taxonomy" id="408172"/>
    <lineage>
        <taxon>unclassified sequences</taxon>
        <taxon>metagenomes</taxon>
        <taxon>ecological metagenomes</taxon>
    </lineage>
</organism>
<dbReference type="InterPro" id="IPR003644">
    <property type="entry name" value="Calx_beta"/>
</dbReference>
<keyword evidence="1" id="KW-0732">Signal</keyword>
<dbReference type="GO" id="GO:0007154">
    <property type="term" value="P:cell communication"/>
    <property type="evidence" value="ECO:0007669"/>
    <property type="project" value="InterPro"/>
</dbReference>
<dbReference type="SUPFAM" id="SSF141072">
    <property type="entry name" value="CalX-like"/>
    <property type="match status" value="2"/>
</dbReference>
<keyword evidence="4" id="KW-0406">Ion transport</keyword>
<dbReference type="Gene3D" id="2.80.10.50">
    <property type="match status" value="2"/>
</dbReference>
<keyword evidence="4" id="KW-0813">Transport</keyword>
<dbReference type="InterPro" id="IPR051171">
    <property type="entry name" value="CaCA"/>
</dbReference>
<dbReference type="InterPro" id="IPR038081">
    <property type="entry name" value="CalX-like_sf"/>
</dbReference>
<evidence type="ECO:0000313" key="6">
    <source>
        <dbReference type="EMBL" id="SVB99810.1"/>
    </source>
</evidence>
<dbReference type="AlphaFoldDB" id="A0A382IJE0"/>
<gene>
    <name evidence="6" type="ORF">METZ01_LOCUS252664</name>
</gene>
<dbReference type="Pfam" id="PF17164">
    <property type="entry name" value="DUF5122"/>
    <property type="match status" value="4"/>
</dbReference>
<feature type="domain" description="Calx-beta" evidence="5">
    <location>
        <begin position="2"/>
        <end position="71"/>
    </location>
</feature>
<reference evidence="6" key="1">
    <citation type="submission" date="2018-05" db="EMBL/GenBank/DDBJ databases">
        <authorList>
            <person name="Lanie J.A."/>
            <person name="Ng W.-L."/>
            <person name="Kazmierczak K.M."/>
            <person name="Andrzejewski T.M."/>
            <person name="Davidsen T.M."/>
            <person name="Wayne K.J."/>
            <person name="Tettelin H."/>
            <person name="Glass J.I."/>
            <person name="Rusch D."/>
            <person name="Podicherti R."/>
            <person name="Tsui H.-C.T."/>
            <person name="Winkler M.E."/>
        </authorList>
    </citation>
    <scope>NUCLEOTIDE SEQUENCE</scope>
</reference>
<dbReference type="EMBL" id="UINC01067793">
    <property type="protein sequence ID" value="SVB99810.1"/>
    <property type="molecule type" value="Genomic_DNA"/>
</dbReference>
<keyword evidence="2" id="KW-0677">Repeat</keyword>
<proteinExistence type="predicted"/>
<dbReference type="GO" id="GO:0030001">
    <property type="term" value="P:metal ion transport"/>
    <property type="evidence" value="ECO:0007669"/>
    <property type="project" value="TreeGrafter"/>
</dbReference>
<accession>A0A382IJE0</accession>
<keyword evidence="3" id="KW-0106">Calcium</keyword>
<name>A0A382IJE0_9ZZZZ</name>
<evidence type="ECO:0000256" key="3">
    <source>
        <dbReference type="ARBA" id="ARBA00022837"/>
    </source>
</evidence>
<dbReference type="SUPFAM" id="SSF101898">
    <property type="entry name" value="NHL repeat"/>
    <property type="match status" value="1"/>
</dbReference>
<evidence type="ECO:0000256" key="4">
    <source>
        <dbReference type="ARBA" id="ARBA00023065"/>
    </source>
</evidence>
<dbReference type="SMART" id="SM00237">
    <property type="entry name" value="Calx_beta"/>
    <property type="match status" value="2"/>
</dbReference>
<feature type="non-terminal residue" evidence="6">
    <location>
        <position position="1"/>
    </location>
</feature>
<feature type="non-terminal residue" evidence="6">
    <location>
        <position position="442"/>
    </location>
</feature>
<evidence type="ECO:0000256" key="1">
    <source>
        <dbReference type="ARBA" id="ARBA00022729"/>
    </source>
</evidence>
<dbReference type="InterPro" id="IPR013431">
    <property type="entry name" value="Delta_60_rpt"/>
</dbReference>
<dbReference type="PANTHER" id="PTHR11878:SF65">
    <property type="entry name" value="NA_CA-EXCHANGE PROTEIN, ISOFORM G"/>
    <property type="match status" value="1"/>
</dbReference>
<dbReference type="PANTHER" id="PTHR11878">
    <property type="entry name" value="SODIUM/CALCIUM EXCHANGER"/>
    <property type="match status" value="1"/>
</dbReference>
<feature type="domain" description="Calx-beta" evidence="5">
    <location>
        <begin position="88"/>
        <end position="187"/>
    </location>
</feature>
<dbReference type="Pfam" id="PF03160">
    <property type="entry name" value="Calx-beta"/>
    <property type="match status" value="2"/>
</dbReference>
<dbReference type="GO" id="GO:0016020">
    <property type="term" value="C:membrane"/>
    <property type="evidence" value="ECO:0007669"/>
    <property type="project" value="InterPro"/>
</dbReference>